<dbReference type="InterPro" id="IPR036388">
    <property type="entry name" value="WH-like_DNA-bd_sf"/>
</dbReference>
<dbReference type="SMART" id="SM00345">
    <property type="entry name" value="HTH_GNTR"/>
    <property type="match status" value="1"/>
</dbReference>
<accession>A0A6L6G8S2</accession>
<evidence type="ECO:0000256" key="2">
    <source>
        <dbReference type="ARBA" id="ARBA00023125"/>
    </source>
</evidence>
<keyword evidence="1" id="KW-0805">Transcription regulation</keyword>
<dbReference type="SUPFAM" id="SSF46785">
    <property type="entry name" value="Winged helix' DNA-binding domain"/>
    <property type="match status" value="1"/>
</dbReference>
<evidence type="ECO:0000256" key="1">
    <source>
        <dbReference type="ARBA" id="ARBA00023015"/>
    </source>
</evidence>
<dbReference type="Proteomes" id="UP000483839">
    <property type="component" value="Unassembled WGS sequence"/>
</dbReference>
<comment type="caution">
    <text evidence="4">The sequence shown here is derived from an EMBL/GenBank/DDBJ whole genome shotgun (WGS) entry which is preliminary data.</text>
</comment>
<dbReference type="InterPro" id="IPR036390">
    <property type="entry name" value="WH_DNA-bd_sf"/>
</dbReference>
<proteinExistence type="predicted"/>
<dbReference type="Pfam" id="PF07702">
    <property type="entry name" value="UTRA"/>
    <property type="match status" value="1"/>
</dbReference>
<name>A0A6L6G8S2_STRUB</name>
<evidence type="ECO:0000313" key="4">
    <source>
        <dbReference type="EMBL" id="MTD01864.1"/>
    </source>
</evidence>
<reference evidence="4 5" key="1">
    <citation type="submission" date="2019-11" db="EMBL/GenBank/DDBJ databases">
        <title>Streptococcus uberis isolated from clinical mastitis cases on a southeastern Queensland dairy.</title>
        <authorList>
            <person name="Workentine M.L."/>
            <person name="Price R."/>
            <person name="Olchowy T."/>
        </authorList>
    </citation>
    <scope>NUCLEOTIDE SEQUENCE [LARGE SCALE GENOMIC DNA]</scope>
    <source>
        <strain evidence="4 5">OLC4459-A17</strain>
    </source>
</reference>
<dbReference type="GO" id="GO:0003677">
    <property type="term" value="F:DNA binding"/>
    <property type="evidence" value="ECO:0007669"/>
    <property type="project" value="UniProtKB-KW"/>
</dbReference>
<evidence type="ECO:0000256" key="3">
    <source>
        <dbReference type="ARBA" id="ARBA00023163"/>
    </source>
</evidence>
<sequence length="238" mass="28285">MGNNIPKYQRIKDRLKNKILSGNYKKGDRFFTESELIQSFQVSSITIIHALRELEKEGYITRKQGLGTFISRTREEKMVRYASLDKQLSQNEDITVLSITKGNDPHYLEKLDLHKTECYYAIHRARTLDQIPYLYQISYIPHDYLLNPNADLSAYQSLYRRFYKDFGIQLMEEAFQTYTDLSNRVPDEVKSFLQLNDQIPCVRQTKLTKARKTNRVLEYCELYKSWQYFSFKTASLDY</sequence>
<evidence type="ECO:0000313" key="5">
    <source>
        <dbReference type="Proteomes" id="UP000483839"/>
    </source>
</evidence>
<dbReference type="CDD" id="cd07377">
    <property type="entry name" value="WHTH_GntR"/>
    <property type="match status" value="1"/>
</dbReference>
<dbReference type="InterPro" id="IPR011663">
    <property type="entry name" value="UTRA"/>
</dbReference>
<dbReference type="Gene3D" id="3.40.1410.10">
    <property type="entry name" value="Chorismate lyase-like"/>
    <property type="match status" value="1"/>
</dbReference>
<dbReference type="PANTHER" id="PTHR44846">
    <property type="entry name" value="MANNOSYL-D-GLYCERATE TRANSPORT/METABOLISM SYSTEM REPRESSOR MNGR-RELATED"/>
    <property type="match status" value="1"/>
</dbReference>
<dbReference type="InterPro" id="IPR050679">
    <property type="entry name" value="Bact_HTH_transcr_reg"/>
</dbReference>
<dbReference type="GO" id="GO:0003700">
    <property type="term" value="F:DNA-binding transcription factor activity"/>
    <property type="evidence" value="ECO:0007669"/>
    <property type="project" value="InterPro"/>
</dbReference>
<dbReference type="SMART" id="SM00866">
    <property type="entry name" value="UTRA"/>
    <property type="match status" value="1"/>
</dbReference>
<dbReference type="InterPro" id="IPR000524">
    <property type="entry name" value="Tscrpt_reg_HTH_GntR"/>
</dbReference>
<organism evidence="4 5">
    <name type="scientific">Streptococcus uberis</name>
    <dbReference type="NCBI Taxonomy" id="1349"/>
    <lineage>
        <taxon>Bacteria</taxon>
        <taxon>Bacillati</taxon>
        <taxon>Bacillota</taxon>
        <taxon>Bacilli</taxon>
        <taxon>Lactobacillales</taxon>
        <taxon>Streptococcaceae</taxon>
        <taxon>Streptococcus</taxon>
    </lineage>
</organism>
<keyword evidence="2" id="KW-0238">DNA-binding</keyword>
<keyword evidence="3" id="KW-0804">Transcription</keyword>
<dbReference type="SUPFAM" id="SSF64288">
    <property type="entry name" value="Chorismate lyase-like"/>
    <property type="match status" value="1"/>
</dbReference>
<dbReference type="GO" id="GO:0045892">
    <property type="term" value="P:negative regulation of DNA-templated transcription"/>
    <property type="evidence" value="ECO:0007669"/>
    <property type="project" value="TreeGrafter"/>
</dbReference>
<dbReference type="AlphaFoldDB" id="A0A6L6G8S2"/>
<dbReference type="Gene3D" id="1.10.10.10">
    <property type="entry name" value="Winged helix-like DNA-binding domain superfamily/Winged helix DNA-binding domain"/>
    <property type="match status" value="1"/>
</dbReference>
<protein>
    <submittedName>
        <fullName evidence="4">GntR family transcriptional regulator</fullName>
    </submittedName>
</protein>
<gene>
    <name evidence="4" type="ORF">GKS16_06230</name>
</gene>
<dbReference type="EMBL" id="WLXI01000043">
    <property type="protein sequence ID" value="MTD01864.1"/>
    <property type="molecule type" value="Genomic_DNA"/>
</dbReference>
<dbReference type="PROSITE" id="PS50949">
    <property type="entry name" value="HTH_GNTR"/>
    <property type="match status" value="1"/>
</dbReference>
<dbReference type="InterPro" id="IPR028978">
    <property type="entry name" value="Chorismate_lyase_/UTRA_dom_sf"/>
</dbReference>
<dbReference type="Pfam" id="PF00392">
    <property type="entry name" value="GntR"/>
    <property type="match status" value="1"/>
</dbReference>
<dbReference type="PANTHER" id="PTHR44846:SF17">
    <property type="entry name" value="GNTR-FAMILY TRANSCRIPTIONAL REGULATOR"/>
    <property type="match status" value="1"/>
</dbReference>
<dbReference type="RefSeq" id="WP_154617565.1">
    <property type="nucleotide sequence ID" value="NZ_BAABQA010000007.1"/>
</dbReference>